<dbReference type="OrthoDB" id="781635at2759"/>
<evidence type="ECO:0000259" key="2">
    <source>
        <dbReference type="PROSITE" id="PS51806"/>
    </source>
</evidence>
<accession>A0A6A4KG17</accession>
<dbReference type="InterPro" id="IPR051886">
    <property type="entry name" value="Seed_Dev/Stress_Resp_Reg"/>
</dbReference>
<gene>
    <name evidence="3" type="ORF">C3L33_22718</name>
</gene>
<reference evidence="3" key="1">
    <citation type="journal article" date="2019" name="Genome Biol. Evol.">
        <title>The Rhododendron genome and chromosomal organization provide insight into shared whole-genome duplications across the heath family (Ericaceae).</title>
        <authorList>
            <person name="Soza V.L."/>
            <person name="Lindsley D."/>
            <person name="Waalkes A."/>
            <person name="Ramage E."/>
            <person name="Patwardhan R.P."/>
            <person name="Burton J.N."/>
            <person name="Adey A."/>
            <person name="Kumar A."/>
            <person name="Qiu R."/>
            <person name="Shendure J."/>
            <person name="Hall B."/>
        </authorList>
    </citation>
    <scope>NUCLEOTIDE SEQUENCE</scope>
    <source>
        <strain evidence="3">RSF 1966-606</strain>
    </source>
</reference>
<dbReference type="PANTHER" id="PTHR46354:SF13">
    <property type="entry name" value="PROTEIN DOG1-LIKE 4"/>
    <property type="match status" value="1"/>
</dbReference>
<dbReference type="Pfam" id="PF14144">
    <property type="entry name" value="DOG1"/>
    <property type="match status" value="1"/>
</dbReference>
<organism evidence="3">
    <name type="scientific">Rhododendron williamsianum</name>
    <dbReference type="NCBI Taxonomy" id="262921"/>
    <lineage>
        <taxon>Eukaryota</taxon>
        <taxon>Viridiplantae</taxon>
        <taxon>Streptophyta</taxon>
        <taxon>Embryophyta</taxon>
        <taxon>Tracheophyta</taxon>
        <taxon>Spermatophyta</taxon>
        <taxon>Magnoliopsida</taxon>
        <taxon>eudicotyledons</taxon>
        <taxon>Gunneridae</taxon>
        <taxon>Pentapetalae</taxon>
        <taxon>asterids</taxon>
        <taxon>Ericales</taxon>
        <taxon>Ericaceae</taxon>
        <taxon>Ericoideae</taxon>
        <taxon>Rhodoreae</taxon>
        <taxon>Rhododendron</taxon>
    </lineage>
</organism>
<evidence type="ECO:0000313" key="3">
    <source>
        <dbReference type="EMBL" id="KAE9445385.1"/>
    </source>
</evidence>
<dbReference type="GO" id="GO:0043565">
    <property type="term" value="F:sequence-specific DNA binding"/>
    <property type="evidence" value="ECO:0007669"/>
    <property type="project" value="InterPro"/>
</dbReference>
<dbReference type="EMBL" id="QEFC01004207">
    <property type="protein sequence ID" value="KAE9445385.1"/>
    <property type="molecule type" value="Genomic_DNA"/>
</dbReference>
<dbReference type="GO" id="GO:0006351">
    <property type="term" value="P:DNA-templated transcription"/>
    <property type="evidence" value="ECO:0007669"/>
    <property type="project" value="InterPro"/>
</dbReference>
<sequence>MSFPISPNPNTTTSNNAVAAFESFFQGWLVRQEHYLDQLLSSQQTSRQSRDSDLRELISRVLSHYQQYYEEKSKLANCNVFLVFSPPWFTPFERTFFWIAGFKPGLAFQVVGDTVGDDLTEDQKRRIYGSSDGGDQGGGEGAEGGAGKDSGEHCGAAGGAEGGDGRGAGTGGIFVADQDGGEGGGCAESGAECQVLGGSDSVAAADKGLGVAETRGETGLKWVVG</sequence>
<dbReference type="PANTHER" id="PTHR46354">
    <property type="entry name" value="DOG1 DOMAIN-CONTAINING PROTEIN"/>
    <property type="match status" value="1"/>
</dbReference>
<feature type="domain" description="DOG1" evidence="2">
    <location>
        <begin position="18"/>
        <end position="225"/>
    </location>
</feature>
<comment type="caution">
    <text evidence="3">The sequence shown here is derived from an EMBL/GenBank/DDBJ whole genome shotgun (WGS) entry which is preliminary data.</text>
</comment>
<dbReference type="InterPro" id="IPR025422">
    <property type="entry name" value="TGA_domain"/>
</dbReference>
<feature type="compositionally biased region" description="Gly residues" evidence="1">
    <location>
        <begin position="131"/>
        <end position="148"/>
    </location>
</feature>
<proteinExistence type="predicted"/>
<name>A0A6A4KG17_9ERIC</name>
<dbReference type="AlphaFoldDB" id="A0A6A4KG17"/>
<protein>
    <recommendedName>
        <fullName evidence="2">DOG1 domain-containing protein</fullName>
    </recommendedName>
</protein>
<evidence type="ECO:0000256" key="1">
    <source>
        <dbReference type="SAM" id="MobiDB-lite"/>
    </source>
</evidence>
<dbReference type="PROSITE" id="PS51806">
    <property type="entry name" value="DOG1"/>
    <property type="match status" value="1"/>
</dbReference>
<feature type="non-terminal residue" evidence="3">
    <location>
        <position position="1"/>
    </location>
</feature>
<feature type="region of interest" description="Disordered" evidence="1">
    <location>
        <begin position="125"/>
        <end position="163"/>
    </location>
</feature>